<evidence type="ECO:0000313" key="2">
    <source>
        <dbReference type="EMBL" id="GGA49934.1"/>
    </source>
</evidence>
<accession>A0A916RC03</accession>
<dbReference type="EMBL" id="BMKB01000003">
    <property type="protein sequence ID" value="GGA49934.1"/>
    <property type="molecule type" value="Genomic_DNA"/>
</dbReference>
<feature type="transmembrane region" description="Helical" evidence="1">
    <location>
        <begin position="6"/>
        <end position="29"/>
    </location>
</feature>
<gene>
    <name evidence="2" type="ORF">GCM10011499_19810</name>
</gene>
<protein>
    <submittedName>
        <fullName evidence="2">Uncharacterized protein</fullName>
    </submittedName>
</protein>
<dbReference type="Proteomes" id="UP000596977">
    <property type="component" value="Unassembled WGS sequence"/>
</dbReference>
<dbReference type="RefSeq" id="WP_127074318.1">
    <property type="nucleotide sequence ID" value="NZ_BMKB01000003.1"/>
</dbReference>
<keyword evidence="1" id="KW-1133">Transmembrane helix</keyword>
<comment type="caution">
    <text evidence="2">The sequence shown here is derived from an EMBL/GenBank/DDBJ whole genome shotgun (WGS) entry which is preliminary data.</text>
</comment>
<evidence type="ECO:0000313" key="3">
    <source>
        <dbReference type="Proteomes" id="UP000596977"/>
    </source>
</evidence>
<reference evidence="2 3" key="1">
    <citation type="journal article" date="2014" name="Int. J. Syst. Evol. Microbiol.">
        <title>Complete genome sequence of Corynebacterium casei LMG S-19264T (=DSM 44701T), isolated from a smear-ripened cheese.</title>
        <authorList>
            <consortium name="US DOE Joint Genome Institute (JGI-PGF)"/>
            <person name="Walter F."/>
            <person name="Albersmeier A."/>
            <person name="Kalinowski J."/>
            <person name="Ruckert C."/>
        </authorList>
    </citation>
    <scope>NUCLEOTIDE SEQUENCE [LARGE SCALE GENOMIC DNA]</scope>
    <source>
        <strain evidence="2 3">CGMCC 1.15896</strain>
    </source>
</reference>
<sequence>MNARWAIGAIFAGIAVVFAIFAAIGWAIWTAIPEPATRHASSSPSTERTLHLFEVCFEESCVHQAILELPSVEGPRVQIRCGLDIAAERPVFEEVDVEWADDENAVDIHYATADSGEMTYSLDFTRDCVGD</sequence>
<keyword evidence="1" id="KW-0812">Transmembrane</keyword>
<organism evidence="2 3">
    <name type="scientific">Pelagibacterium lentulum</name>
    <dbReference type="NCBI Taxonomy" id="2029865"/>
    <lineage>
        <taxon>Bacteria</taxon>
        <taxon>Pseudomonadati</taxon>
        <taxon>Pseudomonadota</taxon>
        <taxon>Alphaproteobacteria</taxon>
        <taxon>Hyphomicrobiales</taxon>
        <taxon>Devosiaceae</taxon>
        <taxon>Pelagibacterium</taxon>
    </lineage>
</organism>
<evidence type="ECO:0000256" key="1">
    <source>
        <dbReference type="SAM" id="Phobius"/>
    </source>
</evidence>
<keyword evidence="3" id="KW-1185">Reference proteome</keyword>
<dbReference type="OrthoDB" id="7948831at2"/>
<keyword evidence="1" id="KW-0472">Membrane</keyword>
<dbReference type="AlphaFoldDB" id="A0A916RC03"/>
<proteinExistence type="predicted"/>
<name>A0A916RC03_9HYPH</name>